<evidence type="ECO:0000313" key="6">
    <source>
        <dbReference type="Proteomes" id="UP000292884"/>
    </source>
</evidence>
<dbReference type="NCBIfam" id="TIGR03517">
    <property type="entry name" value="GldM_gliding"/>
    <property type="match status" value="1"/>
</dbReference>
<dbReference type="RefSeq" id="WP_131551153.1">
    <property type="nucleotide sequence ID" value="NZ_SJSK01000001.1"/>
</dbReference>
<evidence type="ECO:0000259" key="3">
    <source>
        <dbReference type="Pfam" id="PF21601"/>
    </source>
</evidence>
<evidence type="ECO:0000259" key="1">
    <source>
        <dbReference type="Pfam" id="PF12080"/>
    </source>
</evidence>
<feature type="domain" description="Gliding motility-associated protein GldM first immunoglobulin-like" evidence="3">
    <location>
        <begin position="223"/>
        <end position="318"/>
    </location>
</feature>
<evidence type="ECO:0000259" key="4">
    <source>
        <dbReference type="Pfam" id="PF21602"/>
    </source>
</evidence>
<evidence type="ECO:0000259" key="2">
    <source>
        <dbReference type="Pfam" id="PF12081"/>
    </source>
</evidence>
<evidence type="ECO:0000313" key="5">
    <source>
        <dbReference type="EMBL" id="TCC93284.1"/>
    </source>
</evidence>
<dbReference type="InterPro" id="IPR019859">
    <property type="entry name" value="Motility-assoc_prot_GldM"/>
</dbReference>
<dbReference type="Pfam" id="PF21602">
    <property type="entry name" value="GldM_3rd"/>
    <property type="match status" value="1"/>
</dbReference>
<dbReference type="AlphaFoldDB" id="A0A4R0N4S0"/>
<organism evidence="5 6">
    <name type="scientific">Pedobacter frigiditerrae</name>
    <dbReference type="NCBI Taxonomy" id="2530452"/>
    <lineage>
        <taxon>Bacteria</taxon>
        <taxon>Pseudomonadati</taxon>
        <taxon>Bacteroidota</taxon>
        <taxon>Sphingobacteriia</taxon>
        <taxon>Sphingobacteriales</taxon>
        <taxon>Sphingobacteriaceae</taxon>
        <taxon>Pedobacter</taxon>
    </lineage>
</organism>
<feature type="domain" description="Gliding motility-associated protein GldM C-terminal" evidence="1">
    <location>
        <begin position="406"/>
        <end position="510"/>
    </location>
</feature>
<dbReference type="InterPro" id="IPR022720">
    <property type="entry name" value="Motility-assoc_prot_GldM_N"/>
</dbReference>
<dbReference type="InterPro" id="IPR022719">
    <property type="entry name" value="Motility-assoc_prot_GldM_C"/>
</dbReference>
<dbReference type="Pfam" id="PF12080">
    <property type="entry name" value="GldM_4th"/>
    <property type="match status" value="1"/>
</dbReference>
<accession>A0A4R0N4S0</accession>
<keyword evidence="6" id="KW-1185">Reference proteome</keyword>
<dbReference type="Pfam" id="PF12081">
    <property type="entry name" value="GldM_1st"/>
    <property type="match status" value="1"/>
</dbReference>
<dbReference type="InterPro" id="IPR048405">
    <property type="entry name" value="GldM_Ig-like-1"/>
</dbReference>
<dbReference type="InterPro" id="IPR048406">
    <property type="entry name" value="GldM_Ig-like-2"/>
</dbReference>
<feature type="domain" description="Gliding motility-associated protein GldM N-terminal" evidence="2">
    <location>
        <begin position="32"/>
        <end position="216"/>
    </location>
</feature>
<dbReference type="OrthoDB" id="1490890at2"/>
<name>A0A4R0N4S0_9SPHI</name>
<comment type="caution">
    <text evidence="5">The sequence shown here is derived from an EMBL/GenBank/DDBJ whole genome shotgun (WGS) entry which is preliminary data.</text>
</comment>
<gene>
    <name evidence="5" type="primary">gldM</name>
    <name evidence="5" type="ORF">EZ428_00495</name>
</gene>
<protein>
    <submittedName>
        <fullName evidence="5">Gliding motility protein GldM</fullName>
    </submittedName>
</protein>
<feature type="domain" description="Gliding motility-associated protein GldM second immunoglobulin-like" evidence="4">
    <location>
        <begin position="320"/>
        <end position="403"/>
    </location>
</feature>
<dbReference type="EMBL" id="SJSK01000001">
    <property type="protein sequence ID" value="TCC93284.1"/>
    <property type="molecule type" value="Genomic_DNA"/>
</dbReference>
<sequence>MAGGKETTRQKMINIMYLVLLAMLALNVSDTILNAFKNINDSLDASKTNVSSSLDQLFNSFRDTELKNKPERAQPLWDKAQKAKSYADELNKNIQRLKDEFLDKGEGINPETGDLMLRDNMDIAQQIMINQKEGEKLKAKINETRAKLIALLDPKDRGNVSFSLEALDPKKAVSGKSNWEDINFGEGTPLTAANTILTKIQADLQNAEAEVVKKIFGELNPTQMTLDKFKAVAVPSSSYVIQGQPYKAEVFLTASDSKSNPSITVGGSSLAVKDGVGTYTGGTGSVGSFTWKGTIRVKQADGEIKTYDTEPITYQVAKPSATVSSTNLNVIYAGIPNPFSVSAPGFSLESIKASISGGSMSGGAGKFIVNVPGSMVGQQVTINVSGTVDGKSLGLGSNAFRVKPIPNPMARISGKTGGIISGSRVPSETINATIDNFEFDVKVRVTKFTLVIIKPRQEPQTIYCTGDTFSGAAKAAMANLPFNSRIIIDNVQAQMPDGRTPTLNSMSFVVN</sequence>
<dbReference type="Proteomes" id="UP000292884">
    <property type="component" value="Unassembled WGS sequence"/>
</dbReference>
<dbReference type="Pfam" id="PF21601">
    <property type="entry name" value="GldM_2nd"/>
    <property type="match status" value="1"/>
</dbReference>
<reference evidence="5 6" key="1">
    <citation type="submission" date="2019-02" db="EMBL/GenBank/DDBJ databases">
        <title>Pedobacter sp. RP-1-13 sp. nov., isolated from Arctic soil.</title>
        <authorList>
            <person name="Dahal R.H."/>
        </authorList>
    </citation>
    <scope>NUCLEOTIDE SEQUENCE [LARGE SCALE GENOMIC DNA]</scope>
    <source>
        <strain evidence="5 6">RP-1-13</strain>
    </source>
</reference>
<proteinExistence type="predicted"/>